<dbReference type="KEGG" id="apal:BN85406350"/>
<protein>
    <submittedName>
        <fullName evidence="2">Uncharacterized protein</fullName>
    </submittedName>
</protein>
<dbReference type="STRING" id="1318466.BN85406350"/>
<dbReference type="RefSeq" id="WP_026658188.1">
    <property type="nucleotide sequence ID" value="NC_022538.1"/>
</dbReference>
<keyword evidence="3" id="KW-1185">Reference proteome</keyword>
<accession>U4KKN5</accession>
<feature type="transmembrane region" description="Helical" evidence="1">
    <location>
        <begin position="7"/>
        <end position="30"/>
    </location>
</feature>
<feature type="transmembrane region" description="Helical" evidence="1">
    <location>
        <begin position="117"/>
        <end position="140"/>
    </location>
</feature>
<keyword evidence="1" id="KW-1133">Transmembrane helix</keyword>
<feature type="transmembrane region" description="Helical" evidence="1">
    <location>
        <begin position="42"/>
        <end position="59"/>
    </location>
</feature>
<evidence type="ECO:0000256" key="1">
    <source>
        <dbReference type="SAM" id="Phobius"/>
    </source>
</evidence>
<evidence type="ECO:0000313" key="3">
    <source>
        <dbReference type="Proteomes" id="UP000032740"/>
    </source>
</evidence>
<dbReference type="EMBL" id="FO681347">
    <property type="protein sequence ID" value="CCV64212.1"/>
    <property type="molecule type" value="Genomic_DNA"/>
</dbReference>
<sequence>MKIKKYLLLDLCLITLLMIITEVIITKTVVNGMFAQVGTEKLRNVSTYSLSLALLLVGYTRWKKAYLALFIPLTLLMFIVTSFKFENLIIIGLGNLSLFSFLMIYPKKNNYKIKDLIKLGILSSIFIIIGRILGSVILGQDLMISIIYYIAVDILGMILTPLILGFASGIDLVGNVVKKIQVDQERKAKNGQQFKANL</sequence>
<reference evidence="2 3" key="1">
    <citation type="journal article" date="2013" name="J. Mol. Microbiol. Biotechnol.">
        <title>Analysis of the Complete Genomes of Acholeplasma brassicae , A. palmae and A. laidlawii and Their Comparison to the Obligate Parasites from ' Candidatus Phytoplasma'.</title>
        <authorList>
            <person name="Kube M."/>
            <person name="Siewert C."/>
            <person name="Migdoll A.M."/>
            <person name="Duduk B."/>
            <person name="Holz S."/>
            <person name="Rabus R."/>
            <person name="Seemuller E."/>
            <person name="Mitrovic J."/>
            <person name="Muller I."/>
            <person name="Buttner C."/>
            <person name="Reinhardt R."/>
        </authorList>
    </citation>
    <scope>NUCLEOTIDE SEQUENCE [LARGE SCALE GENOMIC DNA]</scope>
    <source>
        <strain evidence="2 3">J233</strain>
    </source>
</reference>
<dbReference type="Proteomes" id="UP000032740">
    <property type="component" value="Chromosome"/>
</dbReference>
<feature type="transmembrane region" description="Helical" evidence="1">
    <location>
        <begin position="66"/>
        <end position="83"/>
    </location>
</feature>
<evidence type="ECO:0000313" key="2">
    <source>
        <dbReference type="EMBL" id="CCV64212.1"/>
    </source>
</evidence>
<proteinExistence type="predicted"/>
<keyword evidence="1" id="KW-0812">Transmembrane</keyword>
<dbReference type="HOGENOM" id="CLU_1369618_0_0_14"/>
<keyword evidence="1" id="KW-0472">Membrane</keyword>
<gene>
    <name evidence="2" type="ORF">BN85406350</name>
</gene>
<feature type="transmembrane region" description="Helical" evidence="1">
    <location>
        <begin position="89"/>
        <end position="105"/>
    </location>
</feature>
<name>U4KKN5_ALTPJ</name>
<dbReference type="AlphaFoldDB" id="U4KKN5"/>
<organism evidence="2 3">
    <name type="scientific">Alteracholeplasma palmae (strain ATCC 49389 / J233)</name>
    <name type="common">Acholeplasma palmae</name>
    <dbReference type="NCBI Taxonomy" id="1318466"/>
    <lineage>
        <taxon>Bacteria</taxon>
        <taxon>Bacillati</taxon>
        <taxon>Mycoplasmatota</taxon>
        <taxon>Mollicutes</taxon>
        <taxon>Acholeplasmatales</taxon>
        <taxon>Acholeplasmataceae</taxon>
        <taxon>Acholeplasma</taxon>
    </lineage>
</organism>
<feature type="transmembrane region" description="Helical" evidence="1">
    <location>
        <begin position="146"/>
        <end position="170"/>
    </location>
</feature>